<dbReference type="InterPro" id="IPR003593">
    <property type="entry name" value="AAA+_ATPase"/>
</dbReference>
<evidence type="ECO:0000313" key="6">
    <source>
        <dbReference type="Proteomes" id="UP001165074"/>
    </source>
</evidence>
<dbReference type="AlphaFoldDB" id="A0A9W6S5R9"/>
<dbReference type="RefSeq" id="WP_285578763.1">
    <property type="nucleotide sequence ID" value="NZ_BSTK01000011.1"/>
</dbReference>
<reference evidence="5" key="1">
    <citation type="submission" date="2023-03" db="EMBL/GenBank/DDBJ databases">
        <title>Actinoallomurus iriomotensis NBRC 103684.</title>
        <authorList>
            <person name="Ichikawa N."/>
            <person name="Sato H."/>
            <person name="Tonouchi N."/>
        </authorList>
    </citation>
    <scope>NUCLEOTIDE SEQUENCE</scope>
    <source>
        <strain evidence="5">NBRC 103684</strain>
    </source>
</reference>
<dbReference type="InterPro" id="IPR027417">
    <property type="entry name" value="P-loop_NTPase"/>
</dbReference>
<dbReference type="Pfam" id="PF00005">
    <property type="entry name" value="ABC_tran"/>
    <property type="match status" value="1"/>
</dbReference>
<keyword evidence="1" id="KW-0813">Transport</keyword>
<dbReference type="GO" id="GO:0016887">
    <property type="term" value="F:ATP hydrolysis activity"/>
    <property type="evidence" value="ECO:0007669"/>
    <property type="project" value="InterPro"/>
</dbReference>
<dbReference type="Gene3D" id="3.40.50.300">
    <property type="entry name" value="P-loop containing nucleotide triphosphate hydrolases"/>
    <property type="match status" value="1"/>
</dbReference>
<dbReference type="InterPro" id="IPR032823">
    <property type="entry name" value="BCA_ABC_TP_C"/>
</dbReference>
<organism evidence="5 6">
    <name type="scientific">Actinoallomurus iriomotensis</name>
    <dbReference type="NCBI Taxonomy" id="478107"/>
    <lineage>
        <taxon>Bacteria</taxon>
        <taxon>Bacillati</taxon>
        <taxon>Actinomycetota</taxon>
        <taxon>Actinomycetes</taxon>
        <taxon>Streptosporangiales</taxon>
        <taxon>Thermomonosporaceae</taxon>
        <taxon>Actinoallomurus</taxon>
    </lineage>
</organism>
<keyword evidence="6" id="KW-1185">Reference proteome</keyword>
<dbReference type="Pfam" id="PF12399">
    <property type="entry name" value="BCA_ABC_TP_C"/>
    <property type="match status" value="1"/>
</dbReference>
<evidence type="ECO:0000256" key="2">
    <source>
        <dbReference type="ARBA" id="ARBA00022741"/>
    </source>
</evidence>
<gene>
    <name evidence="5" type="primary">livG</name>
    <name evidence="5" type="ORF">Airi02_067890</name>
</gene>
<dbReference type="EMBL" id="BSTK01000011">
    <property type="protein sequence ID" value="GLY88860.1"/>
    <property type="molecule type" value="Genomic_DNA"/>
</dbReference>
<proteinExistence type="predicted"/>
<feature type="domain" description="ABC transporter" evidence="4">
    <location>
        <begin position="5"/>
        <end position="249"/>
    </location>
</feature>
<dbReference type="GO" id="GO:0005886">
    <property type="term" value="C:plasma membrane"/>
    <property type="evidence" value="ECO:0007669"/>
    <property type="project" value="TreeGrafter"/>
</dbReference>
<dbReference type="CDD" id="cd03219">
    <property type="entry name" value="ABC_Mj1267_LivG_branched"/>
    <property type="match status" value="1"/>
</dbReference>
<dbReference type="SUPFAM" id="SSF52540">
    <property type="entry name" value="P-loop containing nucleoside triphosphate hydrolases"/>
    <property type="match status" value="1"/>
</dbReference>
<name>A0A9W6S5R9_9ACTN</name>
<keyword evidence="2" id="KW-0547">Nucleotide-binding</keyword>
<comment type="caution">
    <text evidence="5">The sequence shown here is derived from an EMBL/GenBank/DDBJ whole genome shotgun (WGS) entry which is preliminary data.</text>
</comment>
<keyword evidence="3 5" id="KW-0067">ATP-binding</keyword>
<dbReference type="PROSITE" id="PS50893">
    <property type="entry name" value="ABC_TRANSPORTER_2"/>
    <property type="match status" value="1"/>
</dbReference>
<dbReference type="GO" id="GO:0005524">
    <property type="term" value="F:ATP binding"/>
    <property type="evidence" value="ECO:0007669"/>
    <property type="project" value="UniProtKB-KW"/>
</dbReference>
<evidence type="ECO:0000256" key="3">
    <source>
        <dbReference type="ARBA" id="ARBA00022840"/>
    </source>
</evidence>
<dbReference type="PANTHER" id="PTHR45772:SF1">
    <property type="entry name" value="ABC TRANSPORTER ATP-BINDING PROTEIN"/>
    <property type="match status" value="1"/>
</dbReference>
<accession>A0A9W6S5R9</accession>
<evidence type="ECO:0000259" key="4">
    <source>
        <dbReference type="PROSITE" id="PS50893"/>
    </source>
</evidence>
<sequence length="249" mass="27005">MAEIMQVTGLTRTFGNVHALSEVDLTVEEGTIHGIVGPNGAGKTTILSVMSGYLLPTQGRVLLGGRDITRLTPQQRVPLGVVRTFQNIRLFGGLTVLENVMVGQHAHARTGLTSLLPVRTAADKALLAEAKASLELFGLREYVSRRVSELPYGLQKQLEMARAMATKPRVLLLDEPAAGMTSEARVDLTEHIRQVREEGVTVVVVEHDMDVIARACDTVTVLNFGRKIMEGRPGDVLSSPEVRTAYLGT</sequence>
<dbReference type="FunFam" id="3.40.50.300:FF:000421">
    <property type="entry name" value="Branched-chain amino acid ABC transporter ATP-binding protein"/>
    <property type="match status" value="1"/>
</dbReference>
<dbReference type="SMART" id="SM00382">
    <property type="entry name" value="AAA"/>
    <property type="match status" value="1"/>
</dbReference>
<protein>
    <submittedName>
        <fullName evidence="5">ABC transporter ATP-binding protein</fullName>
    </submittedName>
</protein>
<dbReference type="InterPro" id="IPR051120">
    <property type="entry name" value="ABC_AA/LPS_Transport"/>
</dbReference>
<evidence type="ECO:0000313" key="5">
    <source>
        <dbReference type="EMBL" id="GLY88860.1"/>
    </source>
</evidence>
<evidence type="ECO:0000256" key="1">
    <source>
        <dbReference type="ARBA" id="ARBA00022448"/>
    </source>
</evidence>
<dbReference type="Proteomes" id="UP001165074">
    <property type="component" value="Unassembled WGS sequence"/>
</dbReference>
<dbReference type="PANTHER" id="PTHR45772">
    <property type="entry name" value="CONSERVED COMPONENT OF ABC TRANSPORTER FOR NATURAL AMINO ACIDS-RELATED"/>
    <property type="match status" value="1"/>
</dbReference>
<dbReference type="InterPro" id="IPR003439">
    <property type="entry name" value="ABC_transporter-like_ATP-bd"/>
</dbReference>